<dbReference type="InterPro" id="IPR008579">
    <property type="entry name" value="UGlyAH_Cupin_dom"/>
</dbReference>
<dbReference type="SUPFAM" id="SSF51182">
    <property type="entry name" value="RmlC-like cupins"/>
    <property type="match status" value="1"/>
</dbReference>
<dbReference type="PANTHER" id="PTHR33271">
    <property type="entry name" value="OS04G0445200 PROTEIN"/>
    <property type="match status" value="1"/>
</dbReference>
<dbReference type="EMBL" id="APHR01000037">
    <property type="protein sequence ID" value="EMR12989.1"/>
    <property type="molecule type" value="Genomic_DNA"/>
</dbReference>
<evidence type="ECO:0000259" key="1">
    <source>
        <dbReference type="Pfam" id="PF05899"/>
    </source>
</evidence>
<keyword evidence="3" id="KW-1185">Reference proteome</keyword>
<protein>
    <submittedName>
        <fullName evidence="2">Enzyme of the cupin superfamily protein</fullName>
    </submittedName>
</protein>
<dbReference type="PANTHER" id="PTHR33271:SF22">
    <property type="entry name" value="OS04G0445200 PROTEIN"/>
    <property type="match status" value="1"/>
</dbReference>
<evidence type="ECO:0000313" key="2">
    <source>
        <dbReference type="EMBL" id="EMR12989.1"/>
    </source>
</evidence>
<feature type="domain" description="(S)-ureidoglycine aminohydrolase cupin" evidence="1">
    <location>
        <begin position="16"/>
        <end position="88"/>
    </location>
</feature>
<dbReference type="Proteomes" id="UP000012019">
    <property type="component" value="Unassembled WGS sequence"/>
</dbReference>
<dbReference type="InterPro" id="IPR011051">
    <property type="entry name" value="RmlC_Cupin_sf"/>
</dbReference>
<gene>
    <name evidence="2" type="ORF">MPL1_07563</name>
</gene>
<dbReference type="Pfam" id="PF05899">
    <property type="entry name" value="Cupin_3"/>
    <property type="match status" value="1"/>
</dbReference>
<dbReference type="CDD" id="cd02227">
    <property type="entry name" value="cupin_TM1112-like"/>
    <property type="match status" value="1"/>
</dbReference>
<accession>M7PRC2</accession>
<comment type="caution">
    <text evidence="2">The sequence shown here is derived from an EMBL/GenBank/DDBJ whole genome shotgun (WGS) entry which is preliminary data.</text>
</comment>
<organism evidence="2 3">
    <name type="scientific">Methylophaga lonarensis MPL</name>
    <dbReference type="NCBI Taxonomy" id="1286106"/>
    <lineage>
        <taxon>Bacteria</taxon>
        <taxon>Pseudomonadati</taxon>
        <taxon>Pseudomonadota</taxon>
        <taxon>Gammaproteobacteria</taxon>
        <taxon>Thiotrichales</taxon>
        <taxon>Piscirickettsiaceae</taxon>
        <taxon>Methylophaga</taxon>
    </lineage>
</organism>
<dbReference type="OrthoDB" id="9799053at2"/>
<dbReference type="PATRIC" id="fig|1286106.3.peg.1518"/>
<name>M7PRC2_9GAMM</name>
<evidence type="ECO:0000313" key="3">
    <source>
        <dbReference type="Proteomes" id="UP000012019"/>
    </source>
</evidence>
<dbReference type="InterPro" id="IPR014710">
    <property type="entry name" value="RmlC-like_jellyroll"/>
</dbReference>
<proteinExistence type="predicted"/>
<reference evidence="2 3" key="1">
    <citation type="journal article" date="2013" name="Genome Announc.">
        <title>Draft Genome Sequence of Methylophaga lonarensis MPLT, a Haloalkaliphilic (Non-Methane-Utilizing) Methylotroph.</title>
        <authorList>
            <person name="Shetty S.A."/>
            <person name="Marathe N.P."/>
            <person name="Munot H."/>
            <person name="Antony C.P."/>
            <person name="Dhotre D.P."/>
            <person name="Murrell J.C."/>
            <person name="Shouche Y.S."/>
        </authorList>
    </citation>
    <scope>NUCLEOTIDE SEQUENCE [LARGE SCALE GENOMIC DNA]</scope>
    <source>
        <strain evidence="2 3">MPL</strain>
    </source>
</reference>
<dbReference type="AlphaFoldDB" id="M7PRC2"/>
<dbReference type="eggNOG" id="COG3450">
    <property type="taxonomic scope" value="Bacteria"/>
</dbReference>
<dbReference type="Gene3D" id="2.60.120.10">
    <property type="entry name" value="Jelly Rolls"/>
    <property type="match status" value="1"/>
</dbReference>
<dbReference type="STRING" id="1286106.MPL1_07563"/>
<sequence>MPEIKIVKNPTEDFLKQIGVASWETWDCPVTEFRLDFDETEKAYILEGEIVVTPDGAASVTIVPGDYVEFPAGLKSMWRVTKQLKKHYSYD</sequence>